<sequence>MRKSMFKLCLAAAVYHIWREQNGRDFQRVCIDSVGLARRIMELEEVKACKCSWRRMPNPAENQRLCLDWRIPFLVLERL</sequence>
<gene>
    <name evidence="1" type="ORF">RHGRI_013963</name>
</gene>
<comment type="caution">
    <text evidence="1">The sequence shown here is derived from an EMBL/GenBank/DDBJ whole genome shotgun (WGS) entry which is preliminary data.</text>
</comment>
<evidence type="ECO:0000313" key="2">
    <source>
        <dbReference type="Proteomes" id="UP000823749"/>
    </source>
</evidence>
<evidence type="ECO:0000313" key="1">
    <source>
        <dbReference type="EMBL" id="KAG5548455.1"/>
    </source>
</evidence>
<protein>
    <submittedName>
        <fullName evidence="1">Uncharacterized protein</fullName>
    </submittedName>
</protein>
<keyword evidence="2" id="KW-1185">Reference proteome</keyword>
<accession>A0AAV6K7K7</accession>
<dbReference type="AlphaFoldDB" id="A0AAV6K7K7"/>
<proteinExistence type="predicted"/>
<organism evidence="1 2">
    <name type="scientific">Rhododendron griersonianum</name>
    <dbReference type="NCBI Taxonomy" id="479676"/>
    <lineage>
        <taxon>Eukaryota</taxon>
        <taxon>Viridiplantae</taxon>
        <taxon>Streptophyta</taxon>
        <taxon>Embryophyta</taxon>
        <taxon>Tracheophyta</taxon>
        <taxon>Spermatophyta</taxon>
        <taxon>Magnoliopsida</taxon>
        <taxon>eudicotyledons</taxon>
        <taxon>Gunneridae</taxon>
        <taxon>Pentapetalae</taxon>
        <taxon>asterids</taxon>
        <taxon>Ericales</taxon>
        <taxon>Ericaceae</taxon>
        <taxon>Ericoideae</taxon>
        <taxon>Rhodoreae</taxon>
        <taxon>Rhododendron</taxon>
    </lineage>
</organism>
<dbReference type="EMBL" id="JACTNZ010000005">
    <property type="protein sequence ID" value="KAG5548455.1"/>
    <property type="molecule type" value="Genomic_DNA"/>
</dbReference>
<dbReference type="Proteomes" id="UP000823749">
    <property type="component" value="Chromosome 5"/>
</dbReference>
<name>A0AAV6K7K7_9ERIC</name>
<reference evidence="1" key="1">
    <citation type="submission" date="2020-08" db="EMBL/GenBank/DDBJ databases">
        <title>Plant Genome Project.</title>
        <authorList>
            <person name="Zhang R.-G."/>
        </authorList>
    </citation>
    <scope>NUCLEOTIDE SEQUENCE</scope>
    <source>
        <strain evidence="1">WSP0</strain>
        <tissue evidence="1">Leaf</tissue>
    </source>
</reference>